<dbReference type="EMBL" id="UINC01172674">
    <property type="protein sequence ID" value="SVD77868.1"/>
    <property type="molecule type" value="Genomic_DNA"/>
</dbReference>
<name>A0A382Y5U6_9ZZZZ</name>
<dbReference type="AlphaFoldDB" id="A0A382Y5U6"/>
<protein>
    <submittedName>
        <fullName evidence="1">Uncharacterized protein</fullName>
    </submittedName>
</protein>
<feature type="non-terminal residue" evidence="1">
    <location>
        <position position="175"/>
    </location>
</feature>
<reference evidence="1" key="1">
    <citation type="submission" date="2018-05" db="EMBL/GenBank/DDBJ databases">
        <authorList>
            <person name="Lanie J.A."/>
            <person name="Ng W.-L."/>
            <person name="Kazmierczak K.M."/>
            <person name="Andrzejewski T.M."/>
            <person name="Davidsen T.M."/>
            <person name="Wayne K.J."/>
            <person name="Tettelin H."/>
            <person name="Glass J.I."/>
            <person name="Rusch D."/>
            <person name="Podicherti R."/>
            <person name="Tsui H.-C.T."/>
            <person name="Winkler M.E."/>
        </authorList>
    </citation>
    <scope>NUCLEOTIDE SEQUENCE</scope>
</reference>
<organism evidence="1">
    <name type="scientific">marine metagenome</name>
    <dbReference type="NCBI Taxonomy" id="408172"/>
    <lineage>
        <taxon>unclassified sequences</taxon>
        <taxon>metagenomes</taxon>
        <taxon>ecological metagenomes</taxon>
    </lineage>
</organism>
<evidence type="ECO:0000313" key="1">
    <source>
        <dbReference type="EMBL" id="SVD77868.1"/>
    </source>
</evidence>
<gene>
    <name evidence="1" type="ORF">METZ01_LOCUS430722</name>
</gene>
<accession>A0A382Y5U6</accession>
<proteinExistence type="predicted"/>
<sequence>MKKIEGLMLSTIIITLIVGSAQVATAEKFNVDPDLNLRYEVYLQSVVRDAQGQLLSVSESTSAVVLISSFSDGVLIQDLVDNVIDNNLLGEKKIITIDNVKYEKIQFQTEKVIDHRMLTSLGTAKVGMSSGTLWKFCGDFKGEYGHQCIPTFKAKTPQIHIAEGNVLTNQWTVLR</sequence>